<evidence type="ECO:0000313" key="5">
    <source>
        <dbReference type="Proteomes" id="UP000310687"/>
    </source>
</evidence>
<name>A0A4S8X6U6_AURPU</name>
<evidence type="ECO:0000313" key="2">
    <source>
        <dbReference type="EMBL" id="THW34248.1"/>
    </source>
</evidence>
<evidence type="ECO:0000256" key="1">
    <source>
        <dbReference type="SAM" id="MobiDB-lite"/>
    </source>
</evidence>
<dbReference type="PANTHER" id="PTHR42085">
    <property type="entry name" value="F-BOX DOMAIN-CONTAINING PROTEIN"/>
    <property type="match status" value="1"/>
</dbReference>
<feature type="region of interest" description="Disordered" evidence="1">
    <location>
        <begin position="376"/>
        <end position="397"/>
    </location>
</feature>
<reference evidence="4 5" key="1">
    <citation type="submission" date="2018-10" db="EMBL/GenBank/DDBJ databases">
        <title>Fifty Aureobasidium pullulans genomes reveal a recombining polyextremotolerant generalist.</title>
        <authorList>
            <person name="Gostincar C."/>
            <person name="Turk M."/>
            <person name="Zajc J."/>
            <person name="Gunde-Cimerman N."/>
        </authorList>
    </citation>
    <scope>NUCLEOTIDE SEQUENCE [LARGE SCALE GENOMIC DNA]</scope>
    <source>
        <strain evidence="2 5">EXF-11013</strain>
        <strain evidence="3 4">EXF-4256</strain>
    </source>
</reference>
<proteinExistence type="predicted"/>
<dbReference type="Proteomes" id="UP000310687">
    <property type="component" value="Unassembled WGS sequence"/>
</dbReference>
<evidence type="ECO:0008006" key="6">
    <source>
        <dbReference type="Google" id="ProtNLM"/>
    </source>
</evidence>
<dbReference type="PANTHER" id="PTHR42085:SF2">
    <property type="entry name" value="F-BOX DOMAIN-CONTAINING PROTEIN"/>
    <property type="match status" value="1"/>
</dbReference>
<dbReference type="EMBL" id="QZAL01000186">
    <property type="protein sequence ID" value="THW34248.1"/>
    <property type="molecule type" value="Genomic_DNA"/>
</dbReference>
<evidence type="ECO:0000313" key="4">
    <source>
        <dbReference type="Proteomes" id="UP000305064"/>
    </source>
</evidence>
<protein>
    <recommendedName>
        <fullName evidence="6">F-box domain-containing protein</fullName>
    </recommendedName>
</protein>
<evidence type="ECO:0000313" key="3">
    <source>
        <dbReference type="EMBL" id="THY70521.1"/>
    </source>
</evidence>
<accession>A0A4S8X6U6</accession>
<gene>
    <name evidence="3" type="ORF">D6C94_08535</name>
    <name evidence="2" type="ORF">D6D22_08708</name>
</gene>
<dbReference type="InterPro" id="IPR038883">
    <property type="entry name" value="AN11006-like"/>
</dbReference>
<comment type="caution">
    <text evidence="2">The sequence shown here is derived from an EMBL/GenBank/DDBJ whole genome shotgun (WGS) entry which is preliminary data.</text>
</comment>
<organism evidence="2 5">
    <name type="scientific">Aureobasidium pullulans</name>
    <name type="common">Black yeast</name>
    <name type="synonym">Pullularia pullulans</name>
    <dbReference type="NCBI Taxonomy" id="5580"/>
    <lineage>
        <taxon>Eukaryota</taxon>
        <taxon>Fungi</taxon>
        <taxon>Dikarya</taxon>
        <taxon>Ascomycota</taxon>
        <taxon>Pezizomycotina</taxon>
        <taxon>Dothideomycetes</taxon>
        <taxon>Dothideomycetidae</taxon>
        <taxon>Dothideales</taxon>
        <taxon>Saccotheciaceae</taxon>
        <taxon>Aureobasidium</taxon>
    </lineage>
</organism>
<dbReference type="EMBL" id="QZBJ01000074">
    <property type="protein sequence ID" value="THY70521.1"/>
    <property type="molecule type" value="Genomic_DNA"/>
</dbReference>
<feature type="compositionally biased region" description="Acidic residues" evidence="1">
    <location>
        <begin position="378"/>
        <end position="397"/>
    </location>
</feature>
<sequence length="397" mass="45709">MPPNLQDLSIEDSLADMPIDALMDSMRSGDEDQINNSMQELFSTVANMEFPKSEEEKLADSLLQQCRKEGICFCKDGELPKGHKKRCRALERLIQQSEDARNRYSDWSLVDLKTELKQRQIPLPKPKRRSKAAITKLLQQSDSQMPFRLMDLPSEVRLRIYEHMLVDSSKQDISPSCGIETRRPSLLRTSRQVRDEAMPVFYGANRFRFALPHLKFGQKCEQWFAGRDKIWLDVIGPDNIKLLRRISFRLMSPFFEEFDLQIDLTSRSVNTWVIPVSSGRYLCPCTSLEKRTLMQWREHMSNEVKPEAKEEFFSYIDKLNETAKQAIQDFQALCGGGKEVQPTAVGLDILARAAHAILDHRASWVVYCTDLGGHMEFGSDEDEEDDGEDEDDEEDEG</sequence>
<dbReference type="AlphaFoldDB" id="A0A4S8X6U6"/>
<dbReference type="Proteomes" id="UP000305064">
    <property type="component" value="Unassembled WGS sequence"/>
</dbReference>